<keyword evidence="2" id="KW-1185">Reference proteome</keyword>
<dbReference type="AlphaFoldDB" id="A0A7X9RSG9"/>
<proteinExistence type="predicted"/>
<organism evidence="1 2">
    <name type="scientific">Flammeovirga aprica JL-4</name>
    <dbReference type="NCBI Taxonomy" id="694437"/>
    <lineage>
        <taxon>Bacteria</taxon>
        <taxon>Pseudomonadati</taxon>
        <taxon>Bacteroidota</taxon>
        <taxon>Cytophagia</taxon>
        <taxon>Cytophagales</taxon>
        <taxon>Flammeovirgaceae</taxon>
        <taxon>Flammeovirga</taxon>
    </lineage>
</organism>
<protein>
    <submittedName>
        <fullName evidence="1">Uncharacterized protein</fullName>
    </submittedName>
</protein>
<dbReference type="RefSeq" id="WP_169655403.1">
    <property type="nucleotide sequence ID" value="NZ_JABANE010000008.1"/>
</dbReference>
<dbReference type="EMBL" id="JABANE010000008">
    <property type="protein sequence ID" value="NME67215.1"/>
    <property type="molecule type" value="Genomic_DNA"/>
</dbReference>
<evidence type="ECO:0000313" key="1">
    <source>
        <dbReference type="EMBL" id="NME67215.1"/>
    </source>
</evidence>
<sequence>MSGIAEYQRNVTNDWADYTIYKMAQALAQSGVEVSRKDIINLNSALITDMKSSEGGYMIGIQFADAGRYIDMTRINYRGSGHNSQQSFLDVLKEWVERVGPDNFKYVPGYKNNPEGAALLTDDKRIERIALGIFKHKMDNSTHQRKAWWSEEFYGSLSSLFAKLSYGYGVETAKTFQQIAEK</sequence>
<evidence type="ECO:0000313" key="2">
    <source>
        <dbReference type="Proteomes" id="UP000576082"/>
    </source>
</evidence>
<reference evidence="1 2" key="1">
    <citation type="submission" date="2020-04" db="EMBL/GenBank/DDBJ databases">
        <title>Flammeovirga sp. SR4, a novel species isolated from seawater.</title>
        <authorList>
            <person name="Wang X."/>
        </authorList>
    </citation>
    <scope>NUCLEOTIDE SEQUENCE [LARGE SCALE GENOMIC DNA]</scope>
    <source>
        <strain evidence="1 2">ATCC 23126</strain>
    </source>
</reference>
<dbReference type="Proteomes" id="UP000576082">
    <property type="component" value="Unassembled WGS sequence"/>
</dbReference>
<name>A0A7X9RSG9_9BACT</name>
<comment type="caution">
    <text evidence="1">The sequence shown here is derived from an EMBL/GenBank/DDBJ whole genome shotgun (WGS) entry which is preliminary data.</text>
</comment>
<accession>A0A7X9RSG9</accession>
<gene>
    <name evidence="1" type="ORF">HHU12_04470</name>
</gene>